<dbReference type="AlphaFoldDB" id="A0A6J4TFI0"/>
<reference evidence="1" key="1">
    <citation type="submission" date="2020-02" db="EMBL/GenBank/DDBJ databases">
        <authorList>
            <person name="Meier V. D."/>
        </authorList>
    </citation>
    <scope>NUCLEOTIDE SEQUENCE</scope>
    <source>
        <strain evidence="1">AVDCRST_MAG31</strain>
    </source>
</reference>
<proteinExistence type="predicted"/>
<evidence type="ECO:0000313" key="1">
    <source>
        <dbReference type="EMBL" id="CAA9521963.1"/>
    </source>
</evidence>
<gene>
    <name evidence="1" type="ORF">AVDCRST_MAG31-1683</name>
</gene>
<name>A0A6J4TFI0_9SPHN</name>
<dbReference type="EMBL" id="CADCWA010000120">
    <property type="protein sequence ID" value="CAA9521963.1"/>
    <property type="molecule type" value="Genomic_DNA"/>
</dbReference>
<organism evidence="1">
    <name type="scientific">uncultured Sphingomonas sp</name>
    <dbReference type="NCBI Taxonomy" id="158754"/>
    <lineage>
        <taxon>Bacteria</taxon>
        <taxon>Pseudomonadati</taxon>
        <taxon>Pseudomonadota</taxon>
        <taxon>Alphaproteobacteria</taxon>
        <taxon>Sphingomonadales</taxon>
        <taxon>Sphingomonadaceae</taxon>
        <taxon>Sphingomonas</taxon>
        <taxon>environmental samples</taxon>
    </lineage>
</organism>
<accession>A0A6J4TFI0</accession>
<protein>
    <submittedName>
        <fullName evidence="1">Uncharacterized protein</fullName>
    </submittedName>
</protein>
<sequence>MACLRPINTDKVKLSSTKAGHVMTFTLRVMDDEVQLLHRYLSSQCARS</sequence>